<feature type="chain" id="PRO_5022880409" description="D-glucuronyl C5-epimerase C-terminal domain-containing protein" evidence="1">
    <location>
        <begin position="28"/>
        <end position="473"/>
    </location>
</feature>
<evidence type="ECO:0000313" key="2">
    <source>
        <dbReference type="EMBL" id="GEB34190.1"/>
    </source>
</evidence>
<dbReference type="EMBL" id="BJMH01000020">
    <property type="protein sequence ID" value="GEB34190.1"/>
    <property type="molecule type" value="Genomic_DNA"/>
</dbReference>
<evidence type="ECO:0000313" key="3">
    <source>
        <dbReference type="Proteomes" id="UP000316882"/>
    </source>
</evidence>
<accession>A0A4Y3PI67</accession>
<dbReference type="AlphaFoldDB" id="A0A4Y3PI67"/>
<dbReference type="STRING" id="54914.AV540_10535"/>
<sequence length="473" mass="53962">MVKKLSFLTLLMVTIAVSSFLYGSATAQFWQKPAEKATTSKVNGGTLSTREFVFGEGEVYWSQQITGKQDKQPHVITVPIQGNSQNMLFRYRAYTEDKQPYWQSVSLDQVKELPLAAGFVETEGRYIWLGMPTVYAHLGQGTIQEHIELALPVEVKQKAKGVELEIKLPIRAGYTSEMWALDSREPLVPWGEKHYDKIWLALDVSQNAKWLQDGYYYKSPSTYVPTSDTSYWRIPENYVLRSFLYTGGARAGENMAYVMLKASMLQQEPEGDWKTLPLSQWLSDDYGIPEGFFDTRFNTGAAELMLRGCQKYNEEQFCQAAQKYSAYFHKYAAEHHYSAAGVTEGWLVADYAHPAKPGIQTHVSLNHQLAEINYLYSSYQQFGNPTDKDLADVMLTGVINLGSKWILPNGDLHYAYFPNGTFGRRDYPTLTYNDLVETQRLYQQLHGMEEPTIAQLIASKQVWMQKNNIAYSQ</sequence>
<gene>
    <name evidence="2" type="ORF">BPA01_37700</name>
</gene>
<comment type="caution">
    <text evidence="2">The sequence shown here is derived from an EMBL/GenBank/DDBJ whole genome shotgun (WGS) entry which is preliminary data.</text>
</comment>
<proteinExistence type="predicted"/>
<evidence type="ECO:0008006" key="4">
    <source>
        <dbReference type="Google" id="ProtNLM"/>
    </source>
</evidence>
<keyword evidence="3" id="KW-1185">Reference proteome</keyword>
<organism evidence="2 3">
    <name type="scientific">Brevibacillus parabrevis</name>
    <dbReference type="NCBI Taxonomy" id="54914"/>
    <lineage>
        <taxon>Bacteria</taxon>
        <taxon>Bacillati</taxon>
        <taxon>Bacillota</taxon>
        <taxon>Bacilli</taxon>
        <taxon>Bacillales</taxon>
        <taxon>Paenibacillaceae</taxon>
        <taxon>Brevibacillus</taxon>
    </lineage>
</organism>
<name>A0A4Y3PI67_BREPA</name>
<reference evidence="2 3" key="1">
    <citation type="submission" date="2019-06" db="EMBL/GenBank/DDBJ databases">
        <title>Whole genome shotgun sequence of Brevibacillus parabrevis NBRC 12334.</title>
        <authorList>
            <person name="Hosoyama A."/>
            <person name="Uohara A."/>
            <person name="Ohji S."/>
            <person name="Ichikawa N."/>
        </authorList>
    </citation>
    <scope>NUCLEOTIDE SEQUENCE [LARGE SCALE GENOMIC DNA]</scope>
    <source>
        <strain evidence="2 3">NBRC 12334</strain>
    </source>
</reference>
<evidence type="ECO:0000256" key="1">
    <source>
        <dbReference type="SAM" id="SignalP"/>
    </source>
</evidence>
<feature type="signal peptide" evidence="1">
    <location>
        <begin position="1"/>
        <end position="27"/>
    </location>
</feature>
<protein>
    <recommendedName>
        <fullName evidence="4">D-glucuronyl C5-epimerase C-terminal domain-containing protein</fullName>
    </recommendedName>
</protein>
<keyword evidence="1" id="KW-0732">Signal</keyword>
<dbReference type="RefSeq" id="WP_122963877.1">
    <property type="nucleotide sequence ID" value="NZ_BJMH01000020.1"/>
</dbReference>
<dbReference type="Proteomes" id="UP000316882">
    <property type="component" value="Unassembled WGS sequence"/>
</dbReference>